<dbReference type="Proteomes" id="UP000002941">
    <property type="component" value="Unassembled WGS sequence"/>
</dbReference>
<dbReference type="CDD" id="cd17321">
    <property type="entry name" value="MFS_MMR_MDR_like"/>
    <property type="match status" value="1"/>
</dbReference>
<dbReference type="Gene3D" id="1.20.1250.20">
    <property type="entry name" value="MFS general substrate transporter like domains"/>
    <property type="match status" value="1"/>
</dbReference>
<accession>J1HLK5</accession>
<comment type="caution">
    <text evidence="7">The sequence shown here is derived from an EMBL/GenBank/DDBJ whole genome shotgun (WGS) entry which is preliminary data.</text>
</comment>
<feature type="transmembrane region" description="Helical" evidence="5">
    <location>
        <begin position="105"/>
        <end position="124"/>
    </location>
</feature>
<feature type="transmembrane region" description="Helical" evidence="5">
    <location>
        <begin position="198"/>
        <end position="216"/>
    </location>
</feature>
<evidence type="ECO:0000256" key="3">
    <source>
        <dbReference type="ARBA" id="ARBA00022989"/>
    </source>
</evidence>
<dbReference type="SUPFAM" id="SSF103473">
    <property type="entry name" value="MFS general substrate transporter"/>
    <property type="match status" value="1"/>
</dbReference>
<feature type="transmembrane region" description="Helical" evidence="5">
    <location>
        <begin position="433"/>
        <end position="453"/>
    </location>
</feature>
<sequence length="468" mass="48272">MTNRLAATVVLMVATFMDLMDSTITNVALPAISATLEATPAQLEWTLAGYVIAFATLLITGGRLGDIFGRRSIFLIGVIGFTVASGLASLAWSGDMLVTTRVVQGAFAGIMVPQVLSSVQVMFAPEERGPIFGVVGALSAIGAIAGLLLGGWLVTADVLGTGWRSIFLINVPVGILLVAATVLFVPNSRSEHPVGLDLAGVALGALAVFLVVFPLTDGRAAGWAWWIWMMLVAAPFAIGLFIRQQRRKLSADGTALLPLPLFQNRGFSSGLLVQVVSSVGNGGYSLVLLFYMQAALGFTAFSAGLVLLPIGIGSMIGTPVAMLLMKRLGRRAVLLGGAIQAAAFGWVMFVINSEGSDLSGWSLTPALTVAGIGMMVLIMPQTSIALDAVPTAEAGAASGTFTTFGQVGMVLGVALAGAVYFGEISETDDAQTAATAGLWVIIAAYALAGIAALTMPSVQIGSKEDSET</sequence>
<evidence type="ECO:0000259" key="6">
    <source>
        <dbReference type="PROSITE" id="PS50850"/>
    </source>
</evidence>
<dbReference type="GO" id="GO:0005886">
    <property type="term" value="C:plasma membrane"/>
    <property type="evidence" value="ECO:0007669"/>
    <property type="project" value="UniProtKB-SubCell"/>
</dbReference>
<comment type="subcellular location">
    <subcellularLocation>
        <location evidence="1">Cell membrane</location>
        <topology evidence="1">Multi-pass membrane protein</topology>
    </subcellularLocation>
</comment>
<keyword evidence="4 5" id="KW-0472">Membrane</keyword>
<feature type="transmembrane region" description="Helical" evidence="5">
    <location>
        <begin position="298"/>
        <end position="325"/>
    </location>
</feature>
<evidence type="ECO:0000313" key="7">
    <source>
        <dbReference type="EMBL" id="EJF46448.1"/>
    </source>
</evidence>
<protein>
    <submittedName>
        <fullName evidence="7">Transporter, major facilitator family protein</fullName>
    </submittedName>
</protein>
<dbReference type="EMBL" id="AKFT01000063">
    <property type="protein sequence ID" value="EJF46448.1"/>
    <property type="molecule type" value="Genomic_DNA"/>
</dbReference>
<keyword evidence="3 5" id="KW-1133">Transmembrane helix</keyword>
<dbReference type="Pfam" id="PF07690">
    <property type="entry name" value="MFS_1"/>
    <property type="match status" value="1"/>
</dbReference>
<dbReference type="InterPro" id="IPR020846">
    <property type="entry name" value="MFS_dom"/>
</dbReference>
<evidence type="ECO:0000256" key="5">
    <source>
        <dbReference type="SAM" id="Phobius"/>
    </source>
</evidence>
<name>J1HLK5_9ACTO</name>
<keyword evidence="8" id="KW-1185">Reference proteome</keyword>
<dbReference type="PATRIC" id="fig|1125718.3.peg.894"/>
<proteinExistence type="predicted"/>
<dbReference type="InterPro" id="IPR011701">
    <property type="entry name" value="MFS"/>
</dbReference>
<organism evidence="7 8">
    <name type="scientific">Actinomyces massiliensis F0489</name>
    <dbReference type="NCBI Taxonomy" id="1125718"/>
    <lineage>
        <taxon>Bacteria</taxon>
        <taxon>Bacillati</taxon>
        <taxon>Actinomycetota</taxon>
        <taxon>Actinomycetes</taxon>
        <taxon>Actinomycetales</taxon>
        <taxon>Actinomycetaceae</taxon>
        <taxon>Actinomyces</taxon>
    </lineage>
</organism>
<dbReference type="PROSITE" id="PS50850">
    <property type="entry name" value="MFS"/>
    <property type="match status" value="1"/>
</dbReference>
<feature type="transmembrane region" description="Helical" evidence="5">
    <location>
        <begin position="271"/>
        <end position="292"/>
    </location>
</feature>
<dbReference type="InterPro" id="IPR036259">
    <property type="entry name" value="MFS_trans_sf"/>
</dbReference>
<evidence type="ECO:0000256" key="1">
    <source>
        <dbReference type="ARBA" id="ARBA00004651"/>
    </source>
</evidence>
<feature type="transmembrane region" description="Helical" evidence="5">
    <location>
        <begin position="222"/>
        <end position="242"/>
    </location>
</feature>
<evidence type="ECO:0000256" key="2">
    <source>
        <dbReference type="ARBA" id="ARBA00022692"/>
    </source>
</evidence>
<dbReference type="OrthoDB" id="9781469at2"/>
<dbReference type="PANTHER" id="PTHR42718">
    <property type="entry name" value="MAJOR FACILITATOR SUPERFAMILY MULTIDRUG TRANSPORTER MFSC"/>
    <property type="match status" value="1"/>
</dbReference>
<dbReference type="AlphaFoldDB" id="J1HLK5"/>
<dbReference type="RefSeq" id="WP_008730668.1">
    <property type="nucleotide sequence ID" value="NZ_AKFT01000063.1"/>
</dbReference>
<feature type="domain" description="Major facilitator superfamily (MFS) profile" evidence="6">
    <location>
        <begin position="7"/>
        <end position="461"/>
    </location>
</feature>
<dbReference type="GO" id="GO:0022857">
    <property type="term" value="F:transmembrane transporter activity"/>
    <property type="evidence" value="ECO:0007669"/>
    <property type="project" value="InterPro"/>
</dbReference>
<dbReference type="PANTHER" id="PTHR42718:SF39">
    <property type="entry name" value="ACTINORHODIN TRANSPORTER-RELATED"/>
    <property type="match status" value="1"/>
</dbReference>
<feature type="transmembrane region" description="Helical" evidence="5">
    <location>
        <begin position="73"/>
        <end position="93"/>
    </location>
</feature>
<keyword evidence="2 5" id="KW-0812">Transmembrane</keyword>
<feature type="transmembrane region" description="Helical" evidence="5">
    <location>
        <begin position="401"/>
        <end position="421"/>
    </location>
</feature>
<gene>
    <name evidence="7" type="ORF">HMPREF1318_2713</name>
</gene>
<reference evidence="7 8" key="1">
    <citation type="submission" date="2012-05" db="EMBL/GenBank/DDBJ databases">
        <authorList>
            <person name="Harkins D.M."/>
            <person name="Madupu R."/>
            <person name="Durkin A.S."/>
            <person name="Torralba M."/>
            <person name="Methe B."/>
            <person name="Sutton G.G."/>
            <person name="Nelson K.E."/>
        </authorList>
    </citation>
    <scope>NUCLEOTIDE SEQUENCE [LARGE SCALE GENOMIC DNA]</scope>
    <source>
        <strain evidence="7 8">F0489</strain>
    </source>
</reference>
<feature type="transmembrane region" description="Helical" evidence="5">
    <location>
        <begin position="332"/>
        <end position="351"/>
    </location>
</feature>
<evidence type="ECO:0000313" key="8">
    <source>
        <dbReference type="Proteomes" id="UP000002941"/>
    </source>
</evidence>
<feature type="transmembrane region" description="Helical" evidence="5">
    <location>
        <begin position="131"/>
        <end position="154"/>
    </location>
</feature>
<evidence type="ECO:0000256" key="4">
    <source>
        <dbReference type="ARBA" id="ARBA00023136"/>
    </source>
</evidence>
<dbReference type="Gene3D" id="1.20.1720.10">
    <property type="entry name" value="Multidrug resistance protein D"/>
    <property type="match status" value="1"/>
</dbReference>
<dbReference type="eggNOG" id="COG0477">
    <property type="taxonomic scope" value="Bacteria"/>
</dbReference>
<dbReference type="PRINTS" id="PR01036">
    <property type="entry name" value="TCRTETB"/>
</dbReference>
<feature type="transmembrane region" description="Helical" evidence="5">
    <location>
        <begin position="43"/>
        <end position="61"/>
    </location>
</feature>
<feature type="transmembrane region" description="Helical" evidence="5">
    <location>
        <begin position="363"/>
        <end position="389"/>
    </location>
</feature>
<feature type="transmembrane region" description="Helical" evidence="5">
    <location>
        <begin position="166"/>
        <end position="186"/>
    </location>
</feature>